<feature type="transmembrane region" description="Helical" evidence="1">
    <location>
        <begin position="7"/>
        <end position="26"/>
    </location>
</feature>
<keyword evidence="1" id="KW-0812">Transmembrane</keyword>
<evidence type="ECO:0000313" key="2">
    <source>
        <dbReference type="EMBL" id="KAF2728608.1"/>
    </source>
</evidence>
<comment type="caution">
    <text evidence="2">The sequence shown here is derived from an EMBL/GenBank/DDBJ whole genome shotgun (WGS) entry which is preliminary data.</text>
</comment>
<evidence type="ECO:0000313" key="3">
    <source>
        <dbReference type="Proteomes" id="UP000799444"/>
    </source>
</evidence>
<evidence type="ECO:0000256" key="1">
    <source>
        <dbReference type="SAM" id="Phobius"/>
    </source>
</evidence>
<keyword evidence="1" id="KW-0472">Membrane</keyword>
<reference evidence="2" key="1">
    <citation type="journal article" date="2020" name="Stud. Mycol.">
        <title>101 Dothideomycetes genomes: a test case for predicting lifestyles and emergence of pathogens.</title>
        <authorList>
            <person name="Haridas S."/>
            <person name="Albert R."/>
            <person name="Binder M."/>
            <person name="Bloem J."/>
            <person name="Labutti K."/>
            <person name="Salamov A."/>
            <person name="Andreopoulos B."/>
            <person name="Baker S."/>
            <person name="Barry K."/>
            <person name="Bills G."/>
            <person name="Bluhm B."/>
            <person name="Cannon C."/>
            <person name="Castanera R."/>
            <person name="Culley D."/>
            <person name="Daum C."/>
            <person name="Ezra D."/>
            <person name="Gonzalez J."/>
            <person name="Henrissat B."/>
            <person name="Kuo A."/>
            <person name="Liang C."/>
            <person name="Lipzen A."/>
            <person name="Lutzoni F."/>
            <person name="Magnuson J."/>
            <person name="Mondo S."/>
            <person name="Nolan M."/>
            <person name="Ohm R."/>
            <person name="Pangilinan J."/>
            <person name="Park H.-J."/>
            <person name="Ramirez L."/>
            <person name="Alfaro M."/>
            <person name="Sun H."/>
            <person name="Tritt A."/>
            <person name="Yoshinaga Y."/>
            <person name="Zwiers L.-H."/>
            <person name="Turgeon B."/>
            <person name="Goodwin S."/>
            <person name="Spatafora J."/>
            <person name="Crous P."/>
            <person name="Grigoriev I."/>
        </authorList>
    </citation>
    <scope>NUCLEOTIDE SEQUENCE</scope>
    <source>
        <strain evidence="2">CBS 125425</strain>
    </source>
</reference>
<accession>A0A9P4UX93</accession>
<gene>
    <name evidence="2" type="ORF">EJ04DRAFT_516478</name>
</gene>
<name>A0A9P4UX93_9PLEO</name>
<keyword evidence="1" id="KW-1133">Transmembrane helix</keyword>
<dbReference type="AlphaFoldDB" id="A0A9P4UX93"/>
<keyword evidence="3" id="KW-1185">Reference proteome</keyword>
<dbReference type="Proteomes" id="UP000799444">
    <property type="component" value="Unassembled WGS sequence"/>
</dbReference>
<sequence length="61" mass="6765">MKREIELCFVPLAILFKEALLIILSLGEANLFVCIRGRSVPNNVGRNAREEGLVHRIGFAG</sequence>
<proteinExistence type="predicted"/>
<protein>
    <submittedName>
        <fullName evidence="2">Uncharacterized protein</fullName>
    </submittedName>
</protein>
<organism evidence="2 3">
    <name type="scientific">Polyplosphaeria fusca</name>
    <dbReference type="NCBI Taxonomy" id="682080"/>
    <lineage>
        <taxon>Eukaryota</taxon>
        <taxon>Fungi</taxon>
        <taxon>Dikarya</taxon>
        <taxon>Ascomycota</taxon>
        <taxon>Pezizomycotina</taxon>
        <taxon>Dothideomycetes</taxon>
        <taxon>Pleosporomycetidae</taxon>
        <taxon>Pleosporales</taxon>
        <taxon>Tetraplosphaeriaceae</taxon>
        <taxon>Polyplosphaeria</taxon>
    </lineage>
</organism>
<dbReference type="EMBL" id="ML996273">
    <property type="protein sequence ID" value="KAF2728608.1"/>
    <property type="molecule type" value="Genomic_DNA"/>
</dbReference>